<dbReference type="SUPFAM" id="SSF53335">
    <property type="entry name" value="S-adenosyl-L-methionine-dependent methyltransferases"/>
    <property type="match status" value="1"/>
</dbReference>
<keyword evidence="2" id="KW-1185">Reference proteome</keyword>
<dbReference type="Proteomes" id="UP000714275">
    <property type="component" value="Unassembled WGS sequence"/>
</dbReference>
<comment type="caution">
    <text evidence="1">The sequence shown here is derived from an EMBL/GenBank/DDBJ whole genome shotgun (WGS) entry which is preliminary data.</text>
</comment>
<dbReference type="InterPro" id="IPR019410">
    <property type="entry name" value="Methyltransf_16"/>
</dbReference>
<reference evidence="1" key="1">
    <citation type="journal article" date="2020" name="New Phytol.">
        <title>Comparative genomics reveals dynamic genome evolution in host specialist ectomycorrhizal fungi.</title>
        <authorList>
            <person name="Lofgren L.A."/>
            <person name="Nguyen N.H."/>
            <person name="Vilgalys R."/>
            <person name="Ruytinx J."/>
            <person name="Liao H.L."/>
            <person name="Branco S."/>
            <person name="Kuo A."/>
            <person name="LaButti K."/>
            <person name="Lipzen A."/>
            <person name="Andreopoulos W."/>
            <person name="Pangilinan J."/>
            <person name="Riley R."/>
            <person name="Hundley H."/>
            <person name="Na H."/>
            <person name="Barry K."/>
            <person name="Grigoriev I.V."/>
            <person name="Stajich J.E."/>
            <person name="Kennedy P.G."/>
        </authorList>
    </citation>
    <scope>NUCLEOTIDE SEQUENCE</scope>
    <source>
        <strain evidence="1">DOB743</strain>
    </source>
</reference>
<name>A0A9P7A226_9AGAM</name>
<accession>A0A9P7A226</accession>
<dbReference type="GO" id="GO:0008757">
    <property type="term" value="F:S-adenosylmethionine-dependent methyltransferase activity"/>
    <property type="evidence" value="ECO:0007669"/>
    <property type="project" value="UniProtKB-ARBA"/>
</dbReference>
<keyword evidence="1" id="KW-0489">Methyltransferase</keyword>
<organism evidence="1 2">
    <name type="scientific">Suillus placidus</name>
    <dbReference type="NCBI Taxonomy" id="48579"/>
    <lineage>
        <taxon>Eukaryota</taxon>
        <taxon>Fungi</taxon>
        <taxon>Dikarya</taxon>
        <taxon>Basidiomycota</taxon>
        <taxon>Agaricomycotina</taxon>
        <taxon>Agaricomycetes</taxon>
        <taxon>Agaricomycetidae</taxon>
        <taxon>Boletales</taxon>
        <taxon>Suillineae</taxon>
        <taxon>Suillaceae</taxon>
        <taxon>Suillus</taxon>
    </lineage>
</organism>
<dbReference type="PANTHER" id="PTHR14614">
    <property type="entry name" value="HEPATOCELLULAR CARCINOMA-ASSOCIATED ANTIGEN"/>
    <property type="match status" value="1"/>
</dbReference>
<dbReference type="OrthoDB" id="413520at2759"/>
<dbReference type="Pfam" id="PF10294">
    <property type="entry name" value="Methyltransf_16"/>
    <property type="match status" value="1"/>
</dbReference>
<dbReference type="EMBL" id="JABBWD010000007">
    <property type="protein sequence ID" value="KAG1780846.1"/>
    <property type="molecule type" value="Genomic_DNA"/>
</dbReference>
<dbReference type="GO" id="GO:0032259">
    <property type="term" value="P:methylation"/>
    <property type="evidence" value="ECO:0007669"/>
    <property type="project" value="UniProtKB-KW"/>
</dbReference>
<dbReference type="Gene3D" id="3.40.50.150">
    <property type="entry name" value="Vaccinia Virus protein VP39"/>
    <property type="match status" value="1"/>
</dbReference>
<proteinExistence type="predicted"/>
<keyword evidence="1" id="KW-0808">Transferase</keyword>
<sequence>MFYYISFLRPPPTQAALSGEPILVTPQIANDLRTEYYIDVQDIFYSWSLHSPTPSSVITKPVKLTSWRASTMYKEIPVPPPRNVRDGEYWRLILSSGTSRKDQVLSLNDQNLGRQPFPVLSDPIFFSARSSKAVKQERIQRSYGLTATNRDHHVIFDIIEQTSFDLDKATEMKLQQKIWDSGIGLSSWLIQLHSGMVANTALVSKVKNALFASKCDVLELGAGTGIVAIVLGILQGLLNSPVTSGKIITTDLPSALPLLQSNISSSQSLYHPGNAPKGVALDWDEPDISTQVASFASGIDVIVMSDVTYNTASFPALIGTLFRLIMFSTSVTPAKAPLIILGYKERDVAERTLWEMAEKIGIRFEEVAQIPGAEGTPVEVWVGTVLVNTQ</sequence>
<protein>
    <submittedName>
        <fullName evidence="1">Methyltransferase-domain-containing protein</fullName>
    </submittedName>
</protein>
<dbReference type="InterPro" id="IPR029063">
    <property type="entry name" value="SAM-dependent_MTases_sf"/>
</dbReference>
<dbReference type="AlphaFoldDB" id="A0A9P7A226"/>
<gene>
    <name evidence="1" type="ORF">EV702DRAFT_1193672</name>
</gene>
<evidence type="ECO:0000313" key="1">
    <source>
        <dbReference type="EMBL" id="KAG1780846.1"/>
    </source>
</evidence>
<evidence type="ECO:0000313" key="2">
    <source>
        <dbReference type="Proteomes" id="UP000714275"/>
    </source>
</evidence>